<evidence type="ECO:0000256" key="1">
    <source>
        <dbReference type="SAM" id="Phobius"/>
    </source>
</evidence>
<keyword evidence="1" id="KW-0472">Membrane</keyword>
<evidence type="ECO:0000313" key="2">
    <source>
        <dbReference type="EMBL" id="UXE60109.1"/>
    </source>
</evidence>
<protein>
    <submittedName>
        <fullName evidence="2">Uncharacterized protein</fullName>
    </submittedName>
</protein>
<gene>
    <name evidence="2" type="ORF">KA717_31305</name>
</gene>
<dbReference type="EMBL" id="CP073041">
    <property type="protein sequence ID" value="UXE60109.1"/>
    <property type="molecule type" value="Genomic_DNA"/>
</dbReference>
<keyword evidence="1" id="KW-1133">Transmembrane helix</keyword>
<dbReference type="AlphaFoldDB" id="A0A977KUE2"/>
<dbReference type="Proteomes" id="UP001065613">
    <property type="component" value="Chromosome"/>
</dbReference>
<feature type="transmembrane region" description="Helical" evidence="1">
    <location>
        <begin position="22"/>
        <end position="44"/>
    </location>
</feature>
<proteinExistence type="predicted"/>
<organism evidence="2">
    <name type="scientific">Woronichinia naegeliana WA131</name>
    <dbReference type="NCBI Taxonomy" id="2824559"/>
    <lineage>
        <taxon>Bacteria</taxon>
        <taxon>Bacillati</taxon>
        <taxon>Cyanobacteriota</taxon>
        <taxon>Cyanophyceae</taxon>
        <taxon>Synechococcales</taxon>
        <taxon>Coelosphaeriaceae</taxon>
        <taxon>Woronichinia</taxon>
    </lineage>
</organism>
<dbReference type="KEGG" id="wna:KA717_31305"/>
<name>A0A977KUE2_9CYAN</name>
<keyword evidence="1" id="KW-0812">Transmembrane</keyword>
<accession>A0A977KUE2</accession>
<reference evidence="2" key="1">
    <citation type="submission" date="2021-04" db="EMBL/GenBank/DDBJ databases">
        <title>Genome sequence of Woronichinia naegeliana from Washington state freshwater lake bloom.</title>
        <authorList>
            <person name="Dreher T.W."/>
        </authorList>
    </citation>
    <scope>NUCLEOTIDE SEQUENCE</scope>
    <source>
        <strain evidence="2">WA131</strain>
    </source>
</reference>
<sequence length="203" mass="23265">MLTVFVDPYYQSMPIAVYQKSLTYYLSLFFFALISLPGLGVAMSPSQSKDIDLKVGIIQRFGDENKDQLNLKEPKGEILTIRFLNEQGQRQTMESKQAQLAIAASEQATIWERQELEKAEKVRIKALQVIAPKANAMWAEIDTLLVAPKAQNYDQALKLLIQLRDLANYQNQTVIFQERVQRIAKKYPNRTGLLDRLRKAELC</sequence>